<dbReference type="Proteomes" id="UP000017836">
    <property type="component" value="Unassembled WGS sequence"/>
</dbReference>
<feature type="region of interest" description="Disordered" evidence="8">
    <location>
        <begin position="2630"/>
        <end position="2676"/>
    </location>
</feature>
<sequence>MIFKPPKIRAFINSVTSTPLEEIEKPLKSFTWEFDKGDFHHWVDLFNHFDSFFEKYIVPRKDLQVGDNFLDVDPPFPREAVLQILRAIRIILQKCTNKHFYSSYERHLSYLLASADADVVEASLQTLAAILKKSSGKGSIRDPLLHSKLFAFSQGWGAKEEGLGLIACSTENACDSMAYQLGCTLHFEFYDANESHMGGSGRGLQVIHLPDINSRDETDLELLNKLILEYKVPSKLRFSLLTRLRFARAFGSLATRQQYTCIRLYAFVVLVQATSDSDDLTAFFDNEPEFVDDLVSLLSYEDVVPEKIRILGILSLVALCQDRSHQTTVLSVVTSGGHRGILPSLMQKAIDSVMSESSKWSIVFTEALLSLVTTLVSSSSGCIALRQAGFVPTLLPLLKDTNPQHLHLVSTAVHVLEAFMDYSNSSDSLFRDLGGLDDTIFRLKFEVCSIEKGSRKNGEETQCNWKGKEVIDTTGELDMQPLYSEALVAYHRRLLMKALLRAISLDTYAPGNSARSYSLEDSLLPECLCIIFRRAKDFGGGVFSLAATVMSDLIHKDPTCFLVLNAAELPSAFLDALLGGVLCSSEAIACIPQCLDALCLNSVGLQAVKHRNALRCFVKIFTSRTYLRALAGDTPGTLSSNLDELMRHASALRGPGVDMLIEILNTIMKIGSGVELPSSSSESPNSSAPVPMETDMEEKNPVSSDEGEPSKAEGVEQMIEASSEGTSVNMESFLPECINNIAQLLDNILQNSDTCRLFIDKKGIEAVLQLFTLPLLPLSATSNLNISAAFRNFSPQHSAALARAVCAFLKDHIKSTSEALNSVGGVKLTRLEGVAQMKVLRCLSSLECLLSFSISLLKGTTTIMISELGVADADVLKDFGRTYKELLWQISLNSNANSDEKRELDQETGASGSVPSSVNGRWSDDDASLIPGFRYVNPVSMRSSSTSRWRRDPFFLTPMHPGDVMHRHGRRDHALDSLTRWRASRSTRLEESMNIDIEGTSNASESSQVQEVKKKSLDTVISEVLAKLASTTRSLYAVLVKGLTAPNRRRFDSGPMSSAAKSLAVAIAKIFHECLSYSGHSTSTGLELSLSVKCRYLGKVVEDMVALTFDSRKRLCSTVLINNFYVHGTFKELLTTYEATSQLLWTLPFSISGSCVDQGKALEDHKLSHTSWLMKTLQSYCRLLECFVNSSLLLSFPSQLLVQPVAAGLSIGFFPIPKEPEAFVRLLQSQVLDVILPIWNHPSFPQCSPVFITSITSIINHIYSGVGEVKKNKTSVVGTTNPRYMGPPLDESTIVTIVEMGFTRARAEEALRRVETTSVEMAMDWLVSHPEEPVQEDVDLARALALSLGNSSESSKEDGSEKIQDIPTEERVTEIPPVDDILAASMKLFQCGDSLAFPLSDLLVTLCSRNKGEDRSKVAIYLIQQLKLAKVDFSEKGKECVALSAFSHILCLILNEDSSVREIAAVNGMVSAALNILMDFKLRRYSGQEVHYPKCVSALLLIVDLMSQLKPKVSLNTTEGTILGSLVNSSGGDTSLPPFSSVEGRSTAAGDERETRNAFEKVLGKPTGYLSVEEGHAAVDMAIEFMKQHVPSAVMQASLQLCARLTKSHILALQFLDSGGLAALFSLPRSCFFPGYDTFASTIIRHLLEDPQTLQAAMELEIKHTMAGSLSRHGSHVPPRIFLTSMAPVIARDPTIFMRAVTAVCQLESSGGRVTIGLSREKDKEKDKAKSASIEVGISSDEGIRFPEITNKSHDGQAKYSKGHKRVPQSLTQVIDQLLEIILEYPSPRKHGEYASHITAMEVDEPISKEKGKSKVSEMVQSDEHNLSECSANLAKVTFVLKLMSDTLLMYSHAAGVVLKRDLEACQLRGPGQVDGPAHTGILHHVIHQLLPLFSDKTSESAEEWKDKLSERASWLLVVLCGRSGEGRRRIIGEIVRSLNSYSSQVGYSSRHVISPDKRILAFADLVNSILSKNSSSANLLGPVCSPDAAKTMIDYGVVQALTGILQVIDLDHPDALKTVNLIIKALEALSRAAISSEQTSKSDGHVKKRSTATIGRTEDQTVGLPNGGIIENEQNTGQGERLGAEPSEGQFHGISSGQNVGEHDGNDNQSMEQDMRVEVDGPLSNDHQAMDHGEEFMREDIEEGDTNGVGITFRVEHGPNDDMGDEDEDDVGDDGEEDDDDEDEDEEDDEDITEEGAAHLSMVDTDVDDHDDNGLGDEYNEDVVDEEDDDFHGSRVIEVSLSEGLDGLDGLQVLGQPGASGSVVDVSASFRGIHVDDIFGFRRSVGVDRRHQTSSRSFLERPGLDHVNTLQHPLLMRPPQSGETNTSTWLANGIGTSRDVEALSVRNFDLAHFYTFDTPGVVHDHTPVTWSDPLVGSASPLIDFSIGMESMHVMGRRGGHGDSRWTDDGQPQAGTQAAIIAQAVEDLFINRFLSLVPMERLPTQGLSENPEGQERQRLDISPSNGGKQIEVAGNSVENQQDEGQHAIAENLGPNLPVGSDNTGTQPKEGEQISTHADQCRSSENMQTLEGTVANHRHSELVQNAGPEIPLPSFDVRNESFDQDCVAMDADLSEIELQREVTPGPSGMESESSTYAMLVSADEVRGSGCAQSGSIHANEDVEMDGVDASVNQAESRDPSSNLRVDEPLSEPNARDAQDANQDEQANVGDENGSANAIDPTFLEALPEDLRAEVLASQQAQPARAATYTPPLAEDIDPEFLAALPPDIQAEVLAQQRAQRVVQSQQAVGQPVDMDNASIIATFPADLREEVLLTSSEAVLSGLPSPLLVEAQMLRDRAMSHYQARSIFGSSHRLGGRRNTLGIDRHTAMDRGVGVTIGRRAVAALARNTKVKEIEGTPLLDANALRALIRLLRLAQPLSKGLLHRLLLNLCAHGGTRATLVRFLLDMIRPEAEGLVCGSTSISSQRLYGCQWNVVYGRPQMADGLPPLVSRRVLEILTYLATSHLPVADNLFYYHSLPLESPNQAGSDIKKEKGKGKISEGSGSSSLGTSQNIKIPLILFLKLLNQPLFLRSSAHLEQVIGLLQVVVNNAATKVKCQLHSRQVLDGSQSLPDKSAPSDTRKDGPASEQTELKEPEKSSTTNASTSGGKEEVNPYDVLLQLPESDLRNLCSLLAHEGLSDKVYSLAAEVLKKLAFAVVPHRKFFTSELASLANGLSGSSVHELANVASTQMLELNTGSMAGAAILRVLQTLSSLASVGDSYRVEQREKEHCEQTIMWELDLALEPLWQELSACISKTETNLMHIQAFPSPSHSSNAGDHGGGASASSPPLPPGSQRLLPFIEAFFVLCEKLQYNQSIVSQPEQIDVTAREVKESAGASRLSNMKSGCVGQRRSDGSMTFTRFADRHRRLLNAFIRQSPGLLEKSLSLMLKAPRLIDFDNKRSYFQSRIRQQHEIHPSPPLRVSVRRAYVLEDSFNQLRMRSSQDLKGRLTVQFQGEEGIDAGGLTREWYQLLSRVIFDKGALLFTTVGNNTTFQPNPNSVYQTEHLSYFKFVGRVVAKALFDGHLLDVYFTRSFYKHILGVKVTYHDIEAVDPDFYKNLKWMLENDVSDIPDLTFSMDADEEKHILYGKSEVTDYELIPGGRNIRVTEETKHEYVDLVAEHRLTTAIRPQINSFLEGFNELIPKELISLFNDKELELLISGLPEIDLDDLKANAEYSGYTAVSSVIQWFWEVVKTFNKEDMARLLQFVTGTSKVPLDGFKDLQGISGPQHFQIHKAYGAPERLPTAHTCFNQLDLPEYSSKEQLQERLLLAVHEASEGFGFG</sequence>
<dbReference type="InterPro" id="IPR016024">
    <property type="entry name" value="ARM-type_fold"/>
</dbReference>
<feature type="region of interest" description="Disordered" evidence="8">
    <location>
        <begin position="2142"/>
        <end position="2219"/>
    </location>
</feature>
<feature type="compositionally biased region" description="Polar residues" evidence="8">
    <location>
        <begin position="908"/>
        <end position="920"/>
    </location>
</feature>
<dbReference type="Pfam" id="PF06025">
    <property type="entry name" value="DUF913"/>
    <property type="match status" value="1"/>
</dbReference>
<dbReference type="InterPro" id="IPR035983">
    <property type="entry name" value="Hect_E3_ubiquitin_ligase"/>
</dbReference>
<dbReference type="PANTHER" id="PTHR11254">
    <property type="entry name" value="HECT DOMAIN UBIQUITIN-PROTEIN LIGASE"/>
    <property type="match status" value="1"/>
</dbReference>
<feature type="domain" description="HECT" evidence="10">
    <location>
        <begin position="3439"/>
        <end position="3780"/>
    </location>
</feature>
<feature type="region of interest" description="Disordered" evidence="8">
    <location>
        <begin position="674"/>
        <end position="715"/>
    </location>
</feature>
<dbReference type="PANTHER" id="PTHR11254:SF67">
    <property type="entry name" value="E3 UBIQUITIN-PROTEIN LIGASE HUWE1"/>
    <property type="match status" value="1"/>
</dbReference>
<dbReference type="FunFam" id="3.30.2160.10:FF:000001">
    <property type="entry name" value="E3 ubiquitin-protein ligase NEDD4-like"/>
    <property type="match status" value="1"/>
</dbReference>
<dbReference type="Pfam" id="PF06012">
    <property type="entry name" value="DUF908"/>
    <property type="match status" value="2"/>
</dbReference>
<dbReference type="InterPro" id="IPR010309">
    <property type="entry name" value="E3_Ub_ligase_DUF908"/>
</dbReference>
<dbReference type="Gene3D" id="1.25.10.10">
    <property type="entry name" value="Leucine-rich Repeat Variant"/>
    <property type="match status" value="1"/>
</dbReference>
<dbReference type="SUPFAM" id="SSF56204">
    <property type="entry name" value="Hect, E3 ligase catalytic domain"/>
    <property type="match status" value="1"/>
</dbReference>
<dbReference type="STRING" id="13333.U5DAJ3"/>
<dbReference type="SMART" id="SM00185">
    <property type="entry name" value="ARM"/>
    <property type="match status" value="3"/>
</dbReference>
<dbReference type="HOGENOM" id="CLU_000215_1_0_1"/>
<dbReference type="Pfam" id="PF14377">
    <property type="entry name" value="UBM"/>
    <property type="match status" value="3"/>
</dbReference>
<feature type="compositionally biased region" description="Polar residues" evidence="8">
    <location>
        <begin position="2630"/>
        <end position="2642"/>
    </location>
</feature>
<dbReference type="Gene3D" id="6.10.250.1630">
    <property type="match status" value="1"/>
</dbReference>
<dbReference type="Gene3D" id="3.30.2410.10">
    <property type="entry name" value="Hect, E3 ligase catalytic domain"/>
    <property type="match status" value="1"/>
</dbReference>
<feature type="region of interest" description="Disordered" evidence="8">
    <location>
        <begin position="3064"/>
        <end position="3108"/>
    </location>
</feature>
<feature type="compositionally biased region" description="Low complexity" evidence="8">
    <location>
        <begin position="2998"/>
        <end position="3007"/>
    </location>
</feature>
<feature type="region of interest" description="Disordered" evidence="8">
    <location>
        <begin position="898"/>
        <end position="922"/>
    </location>
</feature>
<comment type="pathway">
    <text evidence="2">Protein modification; protein ubiquitination.</text>
</comment>
<evidence type="ECO:0000256" key="8">
    <source>
        <dbReference type="SAM" id="MobiDB-lite"/>
    </source>
</evidence>
<dbReference type="Gene3D" id="3.30.2160.10">
    <property type="entry name" value="Hect, E3 ligase catalytic domain"/>
    <property type="match status" value="1"/>
</dbReference>
<feature type="region of interest" description="Disordered" evidence="8">
    <location>
        <begin position="2059"/>
        <end position="2110"/>
    </location>
</feature>
<dbReference type="InterPro" id="IPR050409">
    <property type="entry name" value="E3_ubiq-protein_ligase"/>
</dbReference>
<dbReference type="FunFam" id="3.90.1750.10:FF:000026">
    <property type="entry name" value="E3 ubiquitin-protein ligase HACE1"/>
    <property type="match status" value="1"/>
</dbReference>
<evidence type="ECO:0000313" key="11">
    <source>
        <dbReference type="EMBL" id="ERN19240.1"/>
    </source>
</evidence>
<dbReference type="EMBL" id="KI392075">
    <property type="protein sequence ID" value="ERN19240.1"/>
    <property type="molecule type" value="Genomic_DNA"/>
</dbReference>
<dbReference type="FunFam" id="3.30.2410.10:FF:000010">
    <property type="entry name" value="E3 ubiquitin-protein ligase UPL1"/>
    <property type="match status" value="1"/>
</dbReference>
<dbReference type="InterPro" id="IPR010314">
    <property type="entry name" value="E3_Ub_ligase_DUF913"/>
</dbReference>
<protein>
    <recommendedName>
        <fullName evidence="3">HECT-type E3 ubiquitin transferase</fullName>
        <ecNumber evidence="3">2.3.2.26</ecNumber>
    </recommendedName>
</protein>
<dbReference type="InterPro" id="IPR009060">
    <property type="entry name" value="UBA-like_sf"/>
</dbReference>
<dbReference type="GO" id="GO:0061630">
    <property type="term" value="F:ubiquitin protein ligase activity"/>
    <property type="evidence" value="ECO:0000318"/>
    <property type="project" value="GO_Central"/>
</dbReference>
<feature type="compositionally biased region" description="Polar residues" evidence="8">
    <location>
        <begin position="3096"/>
        <end position="3105"/>
    </location>
</feature>
<evidence type="ECO:0000256" key="1">
    <source>
        <dbReference type="ARBA" id="ARBA00000885"/>
    </source>
</evidence>
<dbReference type="UniPathway" id="UPA00143"/>
<evidence type="ECO:0000313" key="12">
    <source>
        <dbReference type="Proteomes" id="UP000017836"/>
    </source>
</evidence>
<feature type="region of interest" description="Disordered" evidence="8">
    <location>
        <begin position="2983"/>
        <end position="3007"/>
    </location>
</feature>
<dbReference type="CDD" id="cd00078">
    <property type="entry name" value="HECTc"/>
    <property type="match status" value="1"/>
</dbReference>
<feature type="region of interest" description="Disordered" evidence="8">
    <location>
        <begin position="1534"/>
        <end position="1553"/>
    </location>
</feature>
<dbReference type="eggNOG" id="KOG0939">
    <property type="taxonomic scope" value="Eukaryota"/>
</dbReference>
<dbReference type="InterPro" id="IPR003903">
    <property type="entry name" value="UIM_dom"/>
</dbReference>
<dbReference type="SUPFAM" id="SSF46934">
    <property type="entry name" value="UBA-like"/>
    <property type="match status" value="1"/>
</dbReference>
<dbReference type="PROSITE" id="PS50237">
    <property type="entry name" value="HECT"/>
    <property type="match status" value="1"/>
</dbReference>
<feature type="compositionally biased region" description="Basic and acidic residues" evidence="8">
    <location>
        <begin position="1354"/>
        <end position="1368"/>
    </location>
</feature>
<dbReference type="Pfam" id="PF22562">
    <property type="entry name" value="UBA_7"/>
    <property type="match status" value="1"/>
</dbReference>
<dbReference type="PROSITE" id="PS50030">
    <property type="entry name" value="UBA"/>
    <property type="match status" value="1"/>
</dbReference>
<dbReference type="InterPro" id="IPR011989">
    <property type="entry name" value="ARM-like"/>
</dbReference>
<dbReference type="InterPro" id="IPR015940">
    <property type="entry name" value="UBA"/>
</dbReference>
<dbReference type="SMART" id="SM00119">
    <property type="entry name" value="HECTc"/>
    <property type="match status" value="1"/>
</dbReference>
<feature type="domain" description="UBA" evidence="9">
    <location>
        <begin position="1288"/>
        <end position="1329"/>
    </location>
</feature>
<dbReference type="Gene3D" id="3.90.1750.10">
    <property type="entry name" value="Hect, E3 ligase catalytic domains"/>
    <property type="match status" value="1"/>
</dbReference>
<feature type="active site" description="Glycyl thioester intermediate" evidence="7">
    <location>
        <position position="3747"/>
    </location>
</feature>
<feature type="compositionally biased region" description="Basic and acidic residues" evidence="8">
    <location>
        <begin position="3077"/>
        <end position="3095"/>
    </location>
</feature>
<evidence type="ECO:0000256" key="3">
    <source>
        <dbReference type="ARBA" id="ARBA00012485"/>
    </source>
</evidence>
<evidence type="ECO:0000256" key="6">
    <source>
        <dbReference type="ARBA" id="ARBA00034494"/>
    </source>
</evidence>
<evidence type="ECO:0000256" key="4">
    <source>
        <dbReference type="ARBA" id="ARBA00022679"/>
    </source>
</evidence>
<dbReference type="GO" id="GO:0016567">
    <property type="term" value="P:protein ubiquitination"/>
    <property type="evidence" value="ECO:0007669"/>
    <property type="project" value="UniProtKB-UniPathway"/>
</dbReference>
<dbReference type="PROSITE" id="PS50330">
    <property type="entry name" value="UIM"/>
    <property type="match status" value="1"/>
</dbReference>
<organism evidence="11 12">
    <name type="scientific">Amborella trichopoda</name>
    <dbReference type="NCBI Taxonomy" id="13333"/>
    <lineage>
        <taxon>Eukaryota</taxon>
        <taxon>Viridiplantae</taxon>
        <taxon>Streptophyta</taxon>
        <taxon>Embryophyta</taxon>
        <taxon>Tracheophyta</taxon>
        <taxon>Spermatophyta</taxon>
        <taxon>Magnoliopsida</taxon>
        <taxon>Amborellales</taxon>
        <taxon>Amborellaceae</taxon>
        <taxon>Amborella</taxon>
    </lineage>
</organism>
<proteinExistence type="inferred from homology"/>
<dbReference type="GO" id="GO:0005737">
    <property type="term" value="C:cytoplasm"/>
    <property type="evidence" value="ECO:0000318"/>
    <property type="project" value="GO_Central"/>
</dbReference>
<gene>
    <name evidence="11" type="ORF">AMTR_s00061p00204480</name>
</gene>
<dbReference type="EC" id="2.3.2.26" evidence="3"/>
<dbReference type="SMART" id="SM00165">
    <property type="entry name" value="UBA"/>
    <property type="match status" value="1"/>
</dbReference>
<dbReference type="InterPro" id="IPR025527">
    <property type="entry name" value="HUWE1/Rev1_UBM"/>
</dbReference>
<dbReference type="Gramene" id="ERN19240">
    <property type="protein sequence ID" value="ERN19240"/>
    <property type="gene ID" value="AMTR_s00061p00204480"/>
</dbReference>
<feature type="region of interest" description="Disordered" evidence="8">
    <location>
        <begin position="3264"/>
        <end position="3289"/>
    </location>
</feature>
<dbReference type="SUPFAM" id="SSF48371">
    <property type="entry name" value="ARM repeat"/>
    <property type="match status" value="1"/>
</dbReference>
<feature type="compositionally biased region" description="Acidic residues" evidence="8">
    <location>
        <begin position="2206"/>
        <end position="2219"/>
    </location>
</feature>
<dbReference type="InterPro" id="IPR000225">
    <property type="entry name" value="Armadillo"/>
</dbReference>
<dbReference type="Gene3D" id="1.10.8.10">
    <property type="entry name" value="DNA helicase RuvA subunit, C-terminal domain"/>
    <property type="match status" value="1"/>
</dbReference>
<reference evidence="12" key="1">
    <citation type="journal article" date="2013" name="Science">
        <title>The Amborella genome and the evolution of flowering plants.</title>
        <authorList>
            <consortium name="Amborella Genome Project"/>
        </authorList>
    </citation>
    <scope>NUCLEOTIDE SEQUENCE [LARGE SCALE GENOMIC DNA]</scope>
</reference>
<feature type="region of interest" description="Disordered" evidence="8">
    <location>
        <begin position="2444"/>
        <end position="2470"/>
    </location>
</feature>
<evidence type="ECO:0000259" key="9">
    <source>
        <dbReference type="PROSITE" id="PS50030"/>
    </source>
</evidence>
<evidence type="ECO:0000259" key="10">
    <source>
        <dbReference type="PROSITE" id="PS50237"/>
    </source>
</evidence>
<dbReference type="Pfam" id="PF00632">
    <property type="entry name" value="HECT"/>
    <property type="match status" value="1"/>
</dbReference>
<comment type="similarity">
    <text evidence="6">Belongs to the UPL family. TOM1/PTR1 subfamily.</text>
</comment>
<feature type="compositionally biased region" description="Polar residues" evidence="8">
    <location>
        <begin position="2500"/>
        <end position="2520"/>
    </location>
</feature>
<keyword evidence="12" id="KW-1185">Reference proteome</keyword>
<dbReference type="OMA" id="ADEMKYG"/>
<feature type="compositionally biased region" description="Low complexity" evidence="8">
    <location>
        <begin position="677"/>
        <end position="691"/>
    </location>
</feature>
<evidence type="ECO:0000256" key="2">
    <source>
        <dbReference type="ARBA" id="ARBA00004906"/>
    </source>
</evidence>
<keyword evidence="5 7" id="KW-0833">Ubl conjugation pathway</keyword>
<feature type="region of interest" description="Disordered" evidence="8">
    <location>
        <begin position="2490"/>
        <end position="2520"/>
    </location>
</feature>
<dbReference type="CDD" id="cd14327">
    <property type="entry name" value="UBA_atUPL1_2_like"/>
    <property type="match status" value="1"/>
</dbReference>
<keyword evidence="4" id="KW-0808">Transferase</keyword>
<feature type="compositionally biased region" description="Basic and acidic residues" evidence="8">
    <location>
        <begin position="2987"/>
        <end position="2997"/>
    </location>
</feature>
<evidence type="ECO:0000256" key="7">
    <source>
        <dbReference type="PROSITE-ProRule" id="PRU00104"/>
    </source>
</evidence>
<name>U5DAJ3_AMBTC</name>
<evidence type="ECO:0000256" key="5">
    <source>
        <dbReference type="ARBA" id="ARBA00022786"/>
    </source>
</evidence>
<dbReference type="InterPro" id="IPR000569">
    <property type="entry name" value="HECT_dom"/>
</dbReference>
<accession>U5DAJ3</accession>
<dbReference type="GO" id="GO:0006511">
    <property type="term" value="P:ubiquitin-dependent protein catabolic process"/>
    <property type="evidence" value="ECO:0000318"/>
    <property type="project" value="GO_Central"/>
</dbReference>
<feature type="region of interest" description="Disordered" evidence="8">
    <location>
        <begin position="1349"/>
        <end position="1368"/>
    </location>
</feature>
<feature type="compositionally biased region" description="Acidic residues" evidence="8">
    <location>
        <begin position="2163"/>
        <end position="2195"/>
    </location>
</feature>
<dbReference type="FunFam" id="3.90.1750.10:FF:000003">
    <property type="entry name" value="E3 ubiquitin-protein ligase UPL1"/>
    <property type="match status" value="1"/>
</dbReference>
<comment type="catalytic activity">
    <reaction evidence="1">
        <text>S-ubiquitinyl-[E2 ubiquitin-conjugating enzyme]-L-cysteine + [acceptor protein]-L-lysine = [E2 ubiquitin-conjugating enzyme]-L-cysteine + N(6)-ubiquitinyl-[acceptor protein]-L-lysine.</text>
        <dbReference type="EC" id="2.3.2.26"/>
    </reaction>
</comment>